<feature type="transmembrane region" description="Helical" evidence="1">
    <location>
        <begin position="117"/>
        <end position="140"/>
    </location>
</feature>
<feature type="transmembrane region" description="Helical" evidence="1">
    <location>
        <begin position="20"/>
        <end position="43"/>
    </location>
</feature>
<protein>
    <submittedName>
        <fullName evidence="2">Uncharacterized protein</fullName>
    </submittedName>
</protein>
<gene>
    <name evidence="2" type="ORF">PVAND_017339</name>
</gene>
<comment type="caution">
    <text evidence="2">The sequence shown here is derived from an EMBL/GenBank/DDBJ whole genome shotgun (WGS) entry which is preliminary data.</text>
</comment>
<feature type="transmembrane region" description="Helical" evidence="1">
    <location>
        <begin position="75"/>
        <end position="97"/>
    </location>
</feature>
<evidence type="ECO:0000256" key="1">
    <source>
        <dbReference type="SAM" id="Phobius"/>
    </source>
</evidence>
<keyword evidence="1" id="KW-1133">Transmembrane helix</keyword>
<dbReference type="EMBL" id="JADBJN010000004">
    <property type="protein sequence ID" value="KAG5669452.1"/>
    <property type="molecule type" value="Genomic_DNA"/>
</dbReference>
<reference evidence="2" key="1">
    <citation type="submission" date="2021-03" db="EMBL/GenBank/DDBJ databases">
        <title>Chromosome level genome of the anhydrobiotic midge Polypedilum vanderplanki.</title>
        <authorList>
            <person name="Yoshida Y."/>
            <person name="Kikawada T."/>
            <person name="Gusev O."/>
        </authorList>
    </citation>
    <scope>NUCLEOTIDE SEQUENCE</scope>
    <source>
        <strain evidence="2">NIAS01</strain>
        <tissue evidence="2">Whole body or cell culture</tissue>
    </source>
</reference>
<sequence>MVKLLDKFCRCIELETFGYIVGWLTIINSALTILSLIFFQVFVNSHQSSAEFFGRITDHFTEFIWYLHKDLGFHIGFSYLVGWAFLIGSIYFGYLFIHGISSKQQSYMLPLIISETVGALVIGLIFIFYFLYLVVMFVFGKISFTFTWGLVISFIILLIFIGITFYYFLSVFSLYSKIGSNELAKRRSKNINYQNV</sequence>
<evidence type="ECO:0000313" key="2">
    <source>
        <dbReference type="EMBL" id="KAG5669452.1"/>
    </source>
</evidence>
<keyword evidence="1" id="KW-0812">Transmembrane</keyword>
<feature type="transmembrane region" description="Helical" evidence="1">
    <location>
        <begin position="146"/>
        <end position="169"/>
    </location>
</feature>
<name>A0A9J6BHZ2_POLVA</name>
<accession>A0A9J6BHZ2</accession>
<proteinExistence type="predicted"/>
<keyword evidence="1" id="KW-0472">Membrane</keyword>
<evidence type="ECO:0000313" key="3">
    <source>
        <dbReference type="Proteomes" id="UP001107558"/>
    </source>
</evidence>
<keyword evidence="3" id="KW-1185">Reference proteome</keyword>
<dbReference type="Proteomes" id="UP001107558">
    <property type="component" value="Chromosome 4"/>
</dbReference>
<organism evidence="2 3">
    <name type="scientific">Polypedilum vanderplanki</name>
    <name type="common">Sleeping chironomid midge</name>
    <dbReference type="NCBI Taxonomy" id="319348"/>
    <lineage>
        <taxon>Eukaryota</taxon>
        <taxon>Metazoa</taxon>
        <taxon>Ecdysozoa</taxon>
        <taxon>Arthropoda</taxon>
        <taxon>Hexapoda</taxon>
        <taxon>Insecta</taxon>
        <taxon>Pterygota</taxon>
        <taxon>Neoptera</taxon>
        <taxon>Endopterygota</taxon>
        <taxon>Diptera</taxon>
        <taxon>Nematocera</taxon>
        <taxon>Chironomoidea</taxon>
        <taxon>Chironomidae</taxon>
        <taxon>Chironominae</taxon>
        <taxon>Polypedilum</taxon>
        <taxon>Polypedilum</taxon>
    </lineage>
</organism>
<dbReference type="AlphaFoldDB" id="A0A9J6BHZ2"/>